<dbReference type="PRINTS" id="PR00081">
    <property type="entry name" value="GDHRDH"/>
</dbReference>
<dbReference type="InterPro" id="IPR050259">
    <property type="entry name" value="SDR"/>
</dbReference>
<gene>
    <name evidence="2" type="primary">fabG_12</name>
    <name evidence="2" type="ORF">LA5096_03000</name>
</gene>
<name>A0A0M6Z5H1_9HYPH</name>
<protein>
    <submittedName>
        <fullName evidence="2">3-oxoacyl-[acyl-carrier-protein] reductase FabG</fullName>
        <ecNumber evidence="2">1.1.1.100</ecNumber>
    </submittedName>
</protein>
<dbReference type="InterPro" id="IPR002347">
    <property type="entry name" value="SDR_fam"/>
</dbReference>
<keyword evidence="3" id="KW-1185">Reference proteome</keyword>
<dbReference type="PANTHER" id="PTHR42879:SF6">
    <property type="entry name" value="NADPH-DEPENDENT REDUCTASE BACG"/>
    <property type="match status" value="1"/>
</dbReference>
<dbReference type="InterPro" id="IPR036291">
    <property type="entry name" value="NAD(P)-bd_dom_sf"/>
</dbReference>
<organism evidence="2 3">
    <name type="scientific">Roseibium album</name>
    <dbReference type="NCBI Taxonomy" id="311410"/>
    <lineage>
        <taxon>Bacteria</taxon>
        <taxon>Pseudomonadati</taxon>
        <taxon>Pseudomonadota</taxon>
        <taxon>Alphaproteobacteria</taxon>
        <taxon>Hyphomicrobiales</taxon>
        <taxon>Stappiaceae</taxon>
        <taxon>Roseibium</taxon>
    </lineage>
</organism>
<dbReference type="PRINTS" id="PR00080">
    <property type="entry name" value="SDRFAMILY"/>
</dbReference>
<dbReference type="OrthoDB" id="9804774at2"/>
<proteinExistence type="inferred from homology"/>
<dbReference type="FunFam" id="3.40.50.720:FF:000084">
    <property type="entry name" value="Short-chain dehydrogenase reductase"/>
    <property type="match status" value="1"/>
</dbReference>
<dbReference type="GeneID" id="97670366"/>
<dbReference type="Gene3D" id="3.40.50.720">
    <property type="entry name" value="NAD(P)-binding Rossmann-like Domain"/>
    <property type="match status" value="1"/>
</dbReference>
<keyword evidence="2" id="KW-0560">Oxidoreductase</keyword>
<dbReference type="SUPFAM" id="SSF51735">
    <property type="entry name" value="NAD(P)-binding Rossmann-fold domains"/>
    <property type="match status" value="1"/>
</dbReference>
<evidence type="ECO:0000313" key="3">
    <source>
        <dbReference type="Proteomes" id="UP000049983"/>
    </source>
</evidence>
<dbReference type="AlphaFoldDB" id="A0A0M6Z5H1"/>
<dbReference type="Pfam" id="PF13561">
    <property type="entry name" value="adh_short_C2"/>
    <property type="match status" value="1"/>
</dbReference>
<dbReference type="EMBL" id="CXWC01000010">
    <property type="protein sequence ID" value="CTQ71665.1"/>
    <property type="molecule type" value="Genomic_DNA"/>
</dbReference>
<dbReference type="STRING" id="311410.LA5095_01746"/>
<reference evidence="3" key="1">
    <citation type="submission" date="2015-07" db="EMBL/GenBank/DDBJ databases">
        <authorList>
            <person name="Rodrigo-Torres Lidia"/>
            <person name="Arahal R.David."/>
        </authorList>
    </citation>
    <scope>NUCLEOTIDE SEQUENCE [LARGE SCALE GENOMIC DNA]</scope>
    <source>
        <strain evidence="3">CECT 5096</strain>
    </source>
</reference>
<comment type="similarity">
    <text evidence="1">Belongs to the short-chain dehydrogenases/reductases (SDR) family.</text>
</comment>
<accession>A0A0M6Z5H1</accession>
<dbReference type="EC" id="1.1.1.100" evidence="2"/>
<dbReference type="PANTHER" id="PTHR42879">
    <property type="entry name" value="3-OXOACYL-(ACYL-CARRIER-PROTEIN) REDUCTASE"/>
    <property type="match status" value="1"/>
</dbReference>
<sequence>MDLGISGRIAVVTGASAGIGRAIARELVANGVSVLLAARGADRLQQAEFALRELPGAKVASIAIDVSTPEAATRIVDEAIKVFGSLDILVNNAGRAHAGGLLTSSEEDWQEMTGVKLTSMRRMCKAAIPHMKEQGWGRIVNMSSIGGIYPNPKLLISHVLSAAINNLTKSLALEVAADGILVNAIGVGAVATDNWANNMVPAVRKTRPEFAELSDEEVVAKISAECTPVGRAGTPEDIAAIAAFLCSGRNGFVTGDTIEASGGADRFM</sequence>
<evidence type="ECO:0000256" key="1">
    <source>
        <dbReference type="ARBA" id="ARBA00006484"/>
    </source>
</evidence>
<dbReference type="GO" id="GO:0004316">
    <property type="term" value="F:3-oxoacyl-[acyl-carrier-protein] reductase (NADPH) activity"/>
    <property type="evidence" value="ECO:0007669"/>
    <property type="project" value="UniProtKB-EC"/>
</dbReference>
<dbReference type="Proteomes" id="UP000049983">
    <property type="component" value="Unassembled WGS sequence"/>
</dbReference>
<evidence type="ECO:0000313" key="2">
    <source>
        <dbReference type="EMBL" id="CTQ71665.1"/>
    </source>
</evidence>
<dbReference type="RefSeq" id="WP_055113949.1">
    <property type="nucleotide sequence ID" value="NZ_CXWA01000001.1"/>
</dbReference>